<accession>A0A6B0RAN9</accession>
<dbReference type="AlphaFoldDB" id="A0A6B0RAN9"/>
<evidence type="ECO:0000313" key="1">
    <source>
        <dbReference type="EMBL" id="MXQ86061.1"/>
    </source>
</evidence>
<name>A0A6B0RAN9_9CETA</name>
<reference evidence="1" key="1">
    <citation type="submission" date="2019-10" db="EMBL/GenBank/DDBJ databases">
        <title>The sequence and de novo assembly of the wild yak genome.</title>
        <authorList>
            <person name="Liu Y."/>
        </authorList>
    </citation>
    <scope>NUCLEOTIDE SEQUENCE [LARGE SCALE GENOMIC DNA]</scope>
    <source>
        <strain evidence="1">WY2019</strain>
    </source>
</reference>
<keyword evidence="2" id="KW-1185">Reference proteome</keyword>
<sequence length="256" mass="28764">MGLCTDVATPKPNWLEIGPVPSSPGSNSKTSLISRSLIRSIDRVFTPYRVLAGSHQRKTIFRKTAPPQVVLAVIHITSVGPTLENKIPVLVCSGVAARAILDKLYIYSLRSLQFKYSVTPPKPSEKEDSRKSSRKKIQENISFSLINKSDLNEVQTFHTVLYRFQKYHNRYELPPSLVSVRSHLSFLTGQLYIWFLLETQYTFIHPFSKSANLQILNWDMTTGSSLTKSGPLKATKILSNDLMAGFSLSITRYKGA</sequence>
<dbReference type="Proteomes" id="UP000322234">
    <property type="component" value="Unassembled WGS sequence"/>
</dbReference>
<protein>
    <submittedName>
        <fullName evidence="1">Uncharacterized protein</fullName>
    </submittedName>
</protein>
<dbReference type="EMBL" id="VBQZ03000030">
    <property type="protein sequence ID" value="MXQ86061.1"/>
    <property type="molecule type" value="Genomic_DNA"/>
</dbReference>
<gene>
    <name evidence="1" type="ORF">E5288_WYG002044</name>
</gene>
<comment type="caution">
    <text evidence="1">The sequence shown here is derived from an EMBL/GenBank/DDBJ whole genome shotgun (WGS) entry which is preliminary data.</text>
</comment>
<organism evidence="1 2">
    <name type="scientific">Bos mutus</name>
    <name type="common">wild yak</name>
    <dbReference type="NCBI Taxonomy" id="72004"/>
    <lineage>
        <taxon>Eukaryota</taxon>
        <taxon>Metazoa</taxon>
        <taxon>Chordata</taxon>
        <taxon>Craniata</taxon>
        <taxon>Vertebrata</taxon>
        <taxon>Euteleostomi</taxon>
        <taxon>Mammalia</taxon>
        <taxon>Eutheria</taxon>
        <taxon>Laurasiatheria</taxon>
        <taxon>Artiodactyla</taxon>
        <taxon>Ruminantia</taxon>
        <taxon>Pecora</taxon>
        <taxon>Bovidae</taxon>
        <taxon>Bovinae</taxon>
        <taxon>Bos</taxon>
    </lineage>
</organism>
<proteinExistence type="predicted"/>
<evidence type="ECO:0000313" key="2">
    <source>
        <dbReference type="Proteomes" id="UP000322234"/>
    </source>
</evidence>